<dbReference type="PROSITE" id="PS01186">
    <property type="entry name" value="EGF_2"/>
    <property type="match status" value="1"/>
</dbReference>
<protein>
    <submittedName>
        <fullName evidence="14">Uncharacterized protein</fullName>
    </submittedName>
</protein>
<dbReference type="InterPro" id="IPR036575">
    <property type="entry name" value="TFIIS_cen_dom_sf"/>
</dbReference>
<evidence type="ECO:0000256" key="9">
    <source>
        <dbReference type="SAM" id="MobiDB-lite"/>
    </source>
</evidence>
<dbReference type="InterPro" id="IPR000152">
    <property type="entry name" value="EGF-type_Asp/Asn_hydroxyl_site"/>
</dbReference>
<organism evidence="14 15">
    <name type="scientific">Adineta ricciae</name>
    <name type="common">Rotifer</name>
    <dbReference type="NCBI Taxonomy" id="249248"/>
    <lineage>
        <taxon>Eukaryota</taxon>
        <taxon>Metazoa</taxon>
        <taxon>Spiralia</taxon>
        <taxon>Gnathifera</taxon>
        <taxon>Rotifera</taxon>
        <taxon>Eurotatoria</taxon>
        <taxon>Bdelloidea</taxon>
        <taxon>Adinetida</taxon>
        <taxon>Adinetidae</taxon>
        <taxon>Adineta</taxon>
    </lineage>
</organism>
<evidence type="ECO:0000256" key="6">
    <source>
        <dbReference type="ARBA" id="ARBA00023157"/>
    </source>
</evidence>
<dbReference type="GO" id="GO:0006351">
    <property type="term" value="P:DNA-templated transcription"/>
    <property type="evidence" value="ECO:0007669"/>
    <property type="project" value="InterPro"/>
</dbReference>
<dbReference type="EMBL" id="CAJNOJ010000022">
    <property type="protein sequence ID" value="CAF0850250.1"/>
    <property type="molecule type" value="Genomic_DNA"/>
</dbReference>
<dbReference type="PROSITE" id="PS01187">
    <property type="entry name" value="EGF_CA"/>
    <property type="match status" value="3"/>
</dbReference>
<comment type="caution">
    <text evidence="14">The sequence shown here is derived from an EMBL/GenBank/DDBJ whole genome shotgun (WGS) entry which is preliminary data.</text>
</comment>
<feature type="region of interest" description="Disordered" evidence="9">
    <location>
        <begin position="1006"/>
        <end position="1041"/>
    </location>
</feature>
<dbReference type="SUPFAM" id="SSF50494">
    <property type="entry name" value="Trypsin-like serine proteases"/>
    <property type="match status" value="1"/>
</dbReference>
<dbReference type="Gene3D" id="2.40.10.10">
    <property type="entry name" value="Trypsin-like serine proteases"/>
    <property type="match status" value="1"/>
</dbReference>
<evidence type="ECO:0000256" key="5">
    <source>
        <dbReference type="ARBA" id="ARBA00022737"/>
    </source>
</evidence>
<name>A0A813VZE2_ADIRI</name>
<feature type="domain" description="EGF-like" evidence="11">
    <location>
        <begin position="1426"/>
        <end position="1462"/>
    </location>
</feature>
<evidence type="ECO:0000256" key="10">
    <source>
        <dbReference type="SAM" id="Phobius"/>
    </source>
</evidence>
<dbReference type="Pfam" id="PF00089">
    <property type="entry name" value="Trypsin"/>
    <property type="match status" value="1"/>
</dbReference>
<dbReference type="InterPro" id="IPR012921">
    <property type="entry name" value="SPOC_C"/>
</dbReference>
<evidence type="ECO:0000256" key="2">
    <source>
        <dbReference type="ARBA" id="ARBA00022525"/>
    </source>
</evidence>
<dbReference type="OrthoDB" id="9979188at2759"/>
<dbReference type="PANTHER" id="PTHR47333:SF4">
    <property type="entry name" value="EGF-LIKE DOMAIN-CONTAINING PROTEIN"/>
    <property type="match status" value="1"/>
</dbReference>
<comment type="subcellular location">
    <subcellularLocation>
        <location evidence="1">Secreted</location>
    </subcellularLocation>
</comment>
<reference evidence="14" key="1">
    <citation type="submission" date="2021-02" db="EMBL/GenBank/DDBJ databases">
        <authorList>
            <person name="Nowell W R."/>
        </authorList>
    </citation>
    <scope>NUCLEOTIDE SEQUENCE</scope>
</reference>
<dbReference type="InterPro" id="IPR001881">
    <property type="entry name" value="EGF-like_Ca-bd_dom"/>
</dbReference>
<dbReference type="SUPFAM" id="SSF57196">
    <property type="entry name" value="EGF/Laminin"/>
    <property type="match status" value="3"/>
</dbReference>
<gene>
    <name evidence="14" type="ORF">EDS130_LOCUS7277</name>
</gene>
<feature type="compositionally biased region" description="Polar residues" evidence="9">
    <location>
        <begin position="1149"/>
        <end position="1158"/>
    </location>
</feature>
<dbReference type="Gene3D" id="2.10.25.10">
    <property type="entry name" value="Laminin"/>
    <property type="match status" value="3"/>
</dbReference>
<proteinExistence type="predicted"/>
<keyword evidence="10" id="KW-0472">Membrane</keyword>
<dbReference type="PROSITE" id="PS50026">
    <property type="entry name" value="EGF_3"/>
    <property type="match status" value="3"/>
</dbReference>
<dbReference type="CDD" id="cd00054">
    <property type="entry name" value="EGF_CA"/>
    <property type="match status" value="3"/>
</dbReference>
<feature type="region of interest" description="Disordered" evidence="9">
    <location>
        <begin position="1093"/>
        <end position="1158"/>
    </location>
</feature>
<sequence length="1870" mass="211352">MLPFFYLPVDYIETKTVKLLIYLLYYSDDINLVITGSRMALHTSVETSEGLIDNQKNPNNIVSDATKSNLHEYEINRKTYPKRNNRTKLNYRDLQRGMYGDMYESMHSRCNSNRPQQKYETIDLSLDDDDDDNDEQDPLFLCYKLKDDKKSMLQCSSCANCDEVTQNHQASVSKRTRNSAICPSCQDISRPVLQSTKSCDVSVATQRKHSDLVYQNSKIKQCRVLVECLSQDESTKRFKTESFTKNENYCIVRTCENPSKFGWIYCSSACIRRHINDTLQAIQRSQGTTNEHIPTRSDILLYDNKSKQTLDTNSVPEIEDLCVWLNQHPTYELRRSSSNQSKDSIQSSSSSSVNTKKFKLSSLSNVTQQQSIKSKSILPKKKTVKALKVTKTSTDPTADIRCKVPIALYDKIIMRLEKNGEQSLINDDIRTLVYQIEEEMYTVYGKVDNSYKNKFRSLLANVSNMTNNFFYKRIISKEITAKQIVSMKAEDMLPPEVKEKRKDQFEKEVQMIMKAEQQKAEELARRARAKTNRSDLIDTYSFAPTFTAKEQSPSKEKVTETIDEQPVNASMTKDQHDLPVSPVIPLPTAPVSKAVDSSTTVKFSSSLPVLDKNHIVCSENDSDNDYIDPESPTGADALIYDEDEDEDEDENVGESGDDTVFINDNCFQSSVSCQPMHLENYNPLQTGMQTSSTSQSEPYSDLQHQWRGMICSTDGQIPCRSVHAYGDSNHLINHIPEQLIVIGRLRLTDLWDYVQESIFIRDVLILTLTSSSSLNPRNNDLFLQYIDTIQTTRRAAVISKYTKASHIRDMYILPADTKDCPTSVISSLFLPTTFEAKQLFLVAIGSARKTPKSVVYLNDYLSVNHFTYKPIALQDETVTRDPRLTKSRDPRLNKSNAINENVALSATVTADDTAKYSQYTNDELLNLTSGALELIRHSSTIKNMHSIVASTSEILKANQRVDLHNSFLNDYVMILAERQKTYENALSPPITVPGDNLVEEKMDVVDDDQDTKEQEQLLPSSNTNQSLPSNDQPRKPRQKSRFSDILPTDAHLFEKPQLNAGLQKLDKNFAADNMKLPQIKYTNKPILPVNSLTSTEKRPHFGGNLSLRNNNAMKSIRSTPTFDPAMQQQQQQKSKNRYSNQQKKRNFKIESSSSHVQGRNMSAGIYPNRQHFDNLSYISDGRDRISYVNDPCAPSLHGVALDRNSVVLRPSELNRDRNPIYSYRSGQENIYGYNNAAFSDISGADSRNPSVRSPRTDLYALQKVFETPKNKGKASRICSKYWYIFVILTLIILVALGVGIGLGVFYAKNKAKQCHLSCAPHEQLIHLNSTHCECQYIDKCETEPEICHPFACITNNETGYACQCTAGFQHPPINNDLTQCHDINECEIPNICSENQICNNTDGSYFCSCKPGYESISTSNGTECRDIDECLNGSRCSNGYCVNNNGSFSCKCLPGFIPDIFHPWHCEDFDECSSSNNCTGINEICNNTLGSYQCICAQGYRRDANGHCMNINECEELSAACDTNSRCEDRNGSFACCMKTITNECIECGYDYSNASSVGMLSFASLKLPVTTKLPRMMTSLAIANIRSRLNAKKNSMKKNQSKHVGNHVRRTRMIDGQPVAAGHFPWVAALLIRHEYYNSEPRYVCAASLVSSWNLITAAHCLDETHFRKEWNLTTYPSSFKDIFDIRIGVHNLSLNSTEFLNSQSYSIANFTSHKDYEPLDSEHAVVKNDVALIKLTKRIERSVNNDWLCLPTKVNVYDQDILKVVSYSNTEDQSIKQQLNVRALDNPQTQNECQRQLNNIAEDAFCAISVNDSSFLGLGDSGAGATLLTTNHRWQLAGVMSKTGVQKAYSAMTNVSMHIDWLQSLVER</sequence>
<keyword evidence="7" id="KW-0325">Glycoprotein</keyword>
<dbReference type="SMART" id="SM00510">
    <property type="entry name" value="TFS2M"/>
    <property type="match status" value="1"/>
</dbReference>
<dbReference type="Pfam" id="PF07744">
    <property type="entry name" value="SPOC"/>
    <property type="match status" value="1"/>
</dbReference>
<dbReference type="InterPro" id="IPR018114">
    <property type="entry name" value="TRYPSIN_HIS"/>
</dbReference>
<dbReference type="FunFam" id="2.10.25.10:FF:000038">
    <property type="entry name" value="Fibrillin 2"/>
    <property type="match status" value="2"/>
</dbReference>
<evidence type="ECO:0000256" key="3">
    <source>
        <dbReference type="ARBA" id="ARBA00022536"/>
    </source>
</evidence>
<evidence type="ECO:0000259" key="12">
    <source>
        <dbReference type="PROSITE" id="PS50240"/>
    </source>
</evidence>
<dbReference type="InterPro" id="IPR043504">
    <property type="entry name" value="Peptidase_S1_PA_chymotrypsin"/>
</dbReference>
<feature type="domain" description="TFIIS central" evidence="13">
    <location>
        <begin position="400"/>
        <end position="520"/>
    </location>
</feature>
<feature type="compositionally biased region" description="Polar residues" evidence="9">
    <location>
        <begin position="1017"/>
        <end position="1031"/>
    </location>
</feature>
<evidence type="ECO:0000259" key="13">
    <source>
        <dbReference type="PROSITE" id="PS51321"/>
    </source>
</evidence>
<dbReference type="GO" id="GO:0005509">
    <property type="term" value="F:calcium ion binding"/>
    <property type="evidence" value="ECO:0007669"/>
    <property type="project" value="InterPro"/>
</dbReference>
<feature type="domain" description="EGF-like" evidence="11">
    <location>
        <begin position="1468"/>
        <end position="1509"/>
    </location>
</feature>
<dbReference type="InterPro" id="IPR003618">
    <property type="entry name" value="TFIIS_cen_dom"/>
</dbReference>
<feature type="compositionally biased region" description="Low complexity" evidence="9">
    <location>
        <begin position="1127"/>
        <end position="1141"/>
    </location>
</feature>
<evidence type="ECO:0000256" key="7">
    <source>
        <dbReference type="ARBA" id="ARBA00023180"/>
    </source>
</evidence>
<feature type="domain" description="EGF-like" evidence="11">
    <location>
        <begin position="1382"/>
        <end position="1419"/>
    </location>
</feature>
<dbReference type="SUPFAM" id="SSF160481">
    <property type="entry name" value="BRK domain-like"/>
    <property type="match status" value="1"/>
</dbReference>
<dbReference type="SMART" id="SM00179">
    <property type="entry name" value="EGF_CA"/>
    <property type="match status" value="4"/>
</dbReference>
<dbReference type="InterPro" id="IPR018097">
    <property type="entry name" value="EGF_Ca-bd_CS"/>
</dbReference>
<dbReference type="PROSITE" id="PS51321">
    <property type="entry name" value="TFIIS_CENTRAL"/>
    <property type="match status" value="1"/>
</dbReference>
<feature type="compositionally biased region" description="Polar residues" evidence="9">
    <location>
        <begin position="1106"/>
        <end position="1121"/>
    </location>
</feature>
<evidence type="ECO:0000259" key="11">
    <source>
        <dbReference type="PROSITE" id="PS50026"/>
    </source>
</evidence>
<dbReference type="Pfam" id="PF07500">
    <property type="entry name" value="TFIIS_M"/>
    <property type="match status" value="1"/>
</dbReference>
<keyword evidence="2" id="KW-0964">Secreted</keyword>
<keyword evidence="10" id="KW-0812">Transmembrane</keyword>
<dbReference type="GO" id="GO:0005576">
    <property type="term" value="C:extracellular region"/>
    <property type="evidence" value="ECO:0007669"/>
    <property type="project" value="UniProtKB-SubCell"/>
</dbReference>
<evidence type="ECO:0000256" key="8">
    <source>
        <dbReference type="PROSITE-ProRule" id="PRU00076"/>
    </source>
</evidence>
<dbReference type="Proteomes" id="UP000663852">
    <property type="component" value="Unassembled WGS sequence"/>
</dbReference>
<dbReference type="InterPro" id="IPR049883">
    <property type="entry name" value="NOTCH1_EGF-like"/>
</dbReference>
<evidence type="ECO:0000313" key="14">
    <source>
        <dbReference type="EMBL" id="CAF0850250.1"/>
    </source>
</evidence>
<keyword evidence="10" id="KW-1133">Transmembrane helix</keyword>
<keyword evidence="5" id="KW-0677">Repeat</keyword>
<keyword evidence="3 8" id="KW-0245">EGF-like domain</keyword>
<evidence type="ECO:0000313" key="15">
    <source>
        <dbReference type="Proteomes" id="UP000663852"/>
    </source>
</evidence>
<dbReference type="InterPro" id="IPR037259">
    <property type="entry name" value="BRK_sf"/>
</dbReference>
<keyword evidence="4" id="KW-0732">Signal</keyword>
<dbReference type="InterPro" id="IPR009003">
    <property type="entry name" value="Peptidase_S1_PA"/>
</dbReference>
<feature type="transmembrane region" description="Helical" evidence="10">
    <location>
        <begin position="1281"/>
        <end position="1307"/>
    </location>
</feature>
<dbReference type="InterPro" id="IPR000742">
    <property type="entry name" value="EGF"/>
</dbReference>
<dbReference type="InterPro" id="IPR052080">
    <property type="entry name" value="vWF_C/EGF_Fibrillin"/>
</dbReference>
<dbReference type="InterPro" id="IPR001254">
    <property type="entry name" value="Trypsin_dom"/>
</dbReference>
<evidence type="ECO:0000256" key="1">
    <source>
        <dbReference type="ARBA" id="ARBA00004613"/>
    </source>
</evidence>
<comment type="caution">
    <text evidence="8">Lacks conserved residue(s) required for the propagation of feature annotation.</text>
</comment>
<dbReference type="PROSITE" id="PS50240">
    <property type="entry name" value="TRYPSIN_DOM"/>
    <property type="match status" value="1"/>
</dbReference>
<dbReference type="PANTHER" id="PTHR47333">
    <property type="entry name" value="VON WILLEBRAND FACTOR C AND EGF DOMAIN-CONTAINING PROTEIN"/>
    <property type="match status" value="1"/>
</dbReference>
<dbReference type="PROSITE" id="PS00010">
    <property type="entry name" value="ASX_HYDROXYL"/>
    <property type="match status" value="3"/>
</dbReference>
<dbReference type="Pfam" id="PF07645">
    <property type="entry name" value="EGF_CA"/>
    <property type="match status" value="3"/>
</dbReference>
<evidence type="ECO:0000256" key="4">
    <source>
        <dbReference type="ARBA" id="ARBA00022729"/>
    </source>
</evidence>
<dbReference type="PROSITE" id="PS00134">
    <property type="entry name" value="TRYPSIN_HIS"/>
    <property type="match status" value="1"/>
</dbReference>
<dbReference type="SUPFAM" id="SSF46942">
    <property type="entry name" value="Elongation factor TFIIS domain 2"/>
    <property type="match status" value="1"/>
</dbReference>
<dbReference type="SMART" id="SM00181">
    <property type="entry name" value="EGF"/>
    <property type="match status" value="4"/>
</dbReference>
<dbReference type="SMART" id="SM00020">
    <property type="entry name" value="Tryp_SPc"/>
    <property type="match status" value="1"/>
</dbReference>
<feature type="domain" description="Peptidase S1" evidence="12">
    <location>
        <begin position="1614"/>
        <end position="1869"/>
    </location>
</feature>
<accession>A0A813VZE2</accession>
<dbReference type="Gene3D" id="1.10.472.30">
    <property type="entry name" value="Transcription elongation factor S-II, central domain"/>
    <property type="match status" value="1"/>
</dbReference>
<dbReference type="GO" id="GO:0006508">
    <property type="term" value="P:proteolysis"/>
    <property type="evidence" value="ECO:0007669"/>
    <property type="project" value="InterPro"/>
</dbReference>
<dbReference type="GO" id="GO:0004252">
    <property type="term" value="F:serine-type endopeptidase activity"/>
    <property type="evidence" value="ECO:0007669"/>
    <property type="project" value="InterPro"/>
</dbReference>
<keyword evidence="6" id="KW-1015">Disulfide bond</keyword>